<keyword evidence="2" id="KW-1133">Transmembrane helix</keyword>
<accession>A0A2X0VLN7</accession>
<gene>
    <name evidence="3" type="ORF">NCTC13093_01803</name>
</gene>
<feature type="transmembrane region" description="Helical" evidence="2">
    <location>
        <begin position="6"/>
        <end position="23"/>
    </location>
</feature>
<organism evidence="3 4">
    <name type="scientific">Anaerobiospirillum thomasii</name>
    <dbReference type="NCBI Taxonomy" id="179995"/>
    <lineage>
        <taxon>Bacteria</taxon>
        <taxon>Pseudomonadati</taxon>
        <taxon>Pseudomonadota</taxon>
        <taxon>Gammaproteobacteria</taxon>
        <taxon>Aeromonadales</taxon>
        <taxon>Succinivibrionaceae</taxon>
        <taxon>Anaerobiospirillum</taxon>
    </lineage>
</organism>
<sequence length="97" mass="10991">MRLGFLLYAIIFGFLGFLFYSVGGMPARPVQKVASADPNAYEHAHFNDKASRASQIKVFGAEPPKREVVEEPEPVKRELPPPKPYKRDLSQIKVFEE</sequence>
<name>A0A2X0VLN7_9GAMM</name>
<keyword evidence="4" id="KW-1185">Reference proteome</keyword>
<keyword evidence="2" id="KW-0812">Transmembrane</keyword>
<dbReference type="EMBL" id="UAPV01000001">
    <property type="protein sequence ID" value="SPT70388.1"/>
    <property type="molecule type" value="Genomic_DNA"/>
</dbReference>
<evidence type="ECO:0000256" key="1">
    <source>
        <dbReference type="SAM" id="MobiDB-lite"/>
    </source>
</evidence>
<dbReference type="Proteomes" id="UP000250086">
    <property type="component" value="Unassembled WGS sequence"/>
</dbReference>
<evidence type="ECO:0000256" key="2">
    <source>
        <dbReference type="SAM" id="Phobius"/>
    </source>
</evidence>
<evidence type="ECO:0000313" key="4">
    <source>
        <dbReference type="Proteomes" id="UP000250086"/>
    </source>
</evidence>
<proteinExistence type="predicted"/>
<evidence type="ECO:0000313" key="3">
    <source>
        <dbReference type="EMBL" id="SPT70388.1"/>
    </source>
</evidence>
<feature type="region of interest" description="Disordered" evidence="1">
    <location>
        <begin position="64"/>
        <end position="86"/>
    </location>
</feature>
<reference evidence="3 4" key="1">
    <citation type="submission" date="2018-06" db="EMBL/GenBank/DDBJ databases">
        <authorList>
            <consortium name="Pathogen Informatics"/>
            <person name="Doyle S."/>
        </authorList>
    </citation>
    <scope>NUCLEOTIDE SEQUENCE [LARGE SCALE GENOMIC DNA]</scope>
    <source>
        <strain evidence="3 4">NCTC13093</strain>
    </source>
</reference>
<keyword evidence="2" id="KW-0472">Membrane</keyword>
<protein>
    <submittedName>
        <fullName evidence="3">Uncharacterized protein</fullName>
    </submittedName>
</protein>
<dbReference type="AlphaFoldDB" id="A0A2X0VLN7"/>
<dbReference type="RefSeq" id="WP_113744460.1">
    <property type="nucleotide sequence ID" value="NZ_UAPV01000001.1"/>
</dbReference>